<evidence type="ECO:0000313" key="2">
    <source>
        <dbReference type="EMBL" id="ACR71844.1"/>
    </source>
</evidence>
<dbReference type="PANTHER" id="PTHR22617">
    <property type="entry name" value="CHEMOTAXIS SENSOR HISTIDINE KINASE-RELATED"/>
    <property type="match status" value="1"/>
</dbReference>
<dbReference type="Proteomes" id="UP000001476">
    <property type="component" value="Chromosome"/>
</dbReference>
<reference evidence="2 3" key="1">
    <citation type="journal article" date="2009" name="Proc. Natl. Acad. Sci. U.S.A.">
        <title>Characterizing a model human gut microbiota composed of members of its two dominant bacterial phyla.</title>
        <authorList>
            <person name="Mahowald M.A."/>
            <person name="Rey F.E."/>
            <person name="Seedorf H."/>
            <person name="Turnbaugh P.J."/>
            <person name="Fulton R.S."/>
            <person name="Wollam A."/>
            <person name="Shah N."/>
            <person name="Wang C."/>
            <person name="Magrini V."/>
            <person name="Wilson R.K."/>
            <person name="Cantarel B.L."/>
            <person name="Coutinho P.M."/>
            <person name="Henrissat B."/>
            <person name="Crock L.W."/>
            <person name="Russell A."/>
            <person name="Verberkmoes N.C."/>
            <person name="Hettich R.L."/>
            <person name="Gordon J.I."/>
        </authorList>
    </citation>
    <scope>NUCLEOTIDE SEQUENCE [LARGE SCALE GENOMIC DNA]</scope>
    <source>
        <strain evidence="3">ATCC 27750 / DSM 3376 / VPI C15-48 / C15-B4</strain>
    </source>
</reference>
<dbReference type="Pfam" id="PF01584">
    <property type="entry name" value="CheW"/>
    <property type="match status" value="1"/>
</dbReference>
<dbReference type="AlphaFoldDB" id="C4Z5I5"/>
<gene>
    <name evidence="2" type="ordered locus">EUBELI_00836</name>
</gene>
<dbReference type="GO" id="GO:0005829">
    <property type="term" value="C:cytosol"/>
    <property type="evidence" value="ECO:0007669"/>
    <property type="project" value="TreeGrafter"/>
</dbReference>
<dbReference type="InterPro" id="IPR039315">
    <property type="entry name" value="CheW"/>
</dbReference>
<name>C4Z5I5_LACE2</name>
<organism evidence="2 3">
    <name type="scientific">Lachnospira eligens (strain ATCC 27750 / DSM 3376 / VPI C15-48 / C15-B4)</name>
    <name type="common">Eubacterium eligens</name>
    <dbReference type="NCBI Taxonomy" id="515620"/>
    <lineage>
        <taxon>Bacteria</taxon>
        <taxon>Bacillati</taxon>
        <taxon>Bacillota</taxon>
        <taxon>Clostridia</taxon>
        <taxon>Lachnospirales</taxon>
        <taxon>Lachnospiraceae</taxon>
        <taxon>Lachnospira</taxon>
    </lineage>
</organism>
<evidence type="ECO:0000313" key="3">
    <source>
        <dbReference type="Proteomes" id="UP000001476"/>
    </source>
</evidence>
<dbReference type="STRING" id="515620.EUBELI_00836"/>
<dbReference type="SUPFAM" id="SSF50341">
    <property type="entry name" value="CheW-like"/>
    <property type="match status" value="1"/>
</dbReference>
<accession>C4Z5I5</accession>
<dbReference type="eggNOG" id="COG0835">
    <property type="taxonomic scope" value="Bacteria"/>
</dbReference>
<dbReference type="HOGENOM" id="CLU_048995_3_1_9"/>
<dbReference type="PANTHER" id="PTHR22617:SF23">
    <property type="entry name" value="CHEMOTAXIS PROTEIN CHEW"/>
    <property type="match status" value="1"/>
</dbReference>
<sequence>MENVNVIEDKSAESTTSVQYIVVKIGNEQYGIDIKYIDNIVRSQSITRVPKTQAYYKGVINLRGEICPIMSMRLKLGLADDELTDKTRFIIVKVEGASIGVIVDQVKEVVTLESEEIERVSRSTGDDAATNYINAIGKKDGELISLLDIVSLVVEND</sequence>
<proteinExistence type="predicted"/>
<dbReference type="RefSeq" id="WP_012739080.1">
    <property type="nucleotide sequence ID" value="NC_012778.1"/>
</dbReference>
<dbReference type="Gene3D" id="2.30.30.40">
    <property type="entry name" value="SH3 Domains"/>
    <property type="match status" value="1"/>
</dbReference>
<dbReference type="PROSITE" id="PS50851">
    <property type="entry name" value="CHEW"/>
    <property type="match status" value="1"/>
</dbReference>
<dbReference type="GeneID" id="41355574"/>
<dbReference type="KEGG" id="eel:EUBELI_00836"/>
<evidence type="ECO:0000259" key="1">
    <source>
        <dbReference type="PROSITE" id="PS50851"/>
    </source>
</evidence>
<dbReference type="InterPro" id="IPR036061">
    <property type="entry name" value="CheW-like_dom_sf"/>
</dbReference>
<dbReference type="GO" id="GO:0007165">
    <property type="term" value="P:signal transduction"/>
    <property type="evidence" value="ECO:0007669"/>
    <property type="project" value="InterPro"/>
</dbReference>
<protein>
    <submittedName>
        <fullName evidence="2">Purine-binding chemotaxis protein CheW</fullName>
    </submittedName>
</protein>
<dbReference type="GO" id="GO:0006935">
    <property type="term" value="P:chemotaxis"/>
    <property type="evidence" value="ECO:0007669"/>
    <property type="project" value="InterPro"/>
</dbReference>
<dbReference type="EMBL" id="CP001104">
    <property type="protein sequence ID" value="ACR71844.1"/>
    <property type="molecule type" value="Genomic_DNA"/>
</dbReference>
<dbReference type="InterPro" id="IPR002545">
    <property type="entry name" value="CheW-lke_dom"/>
</dbReference>
<dbReference type="Gene3D" id="2.40.50.180">
    <property type="entry name" value="CheA-289, Domain 4"/>
    <property type="match status" value="1"/>
</dbReference>
<keyword evidence="3" id="KW-1185">Reference proteome</keyword>
<dbReference type="SMART" id="SM00260">
    <property type="entry name" value="CheW"/>
    <property type="match status" value="1"/>
</dbReference>
<feature type="domain" description="CheW-like" evidence="1">
    <location>
        <begin position="17"/>
        <end position="157"/>
    </location>
</feature>